<keyword evidence="5" id="KW-0520">NAD</keyword>
<dbReference type="RefSeq" id="WP_095525350.1">
    <property type="nucleotide sequence ID" value="NZ_MDUX01000049.1"/>
</dbReference>
<keyword evidence="5" id="KW-0813">Transport</keyword>
<dbReference type="EMBL" id="MDUX01000049">
    <property type="protein sequence ID" value="KAF7598417.1"/>
    <property type="molecule type" value="Genomic_DNA"/>
</dbReference>
<feature type="domain" description="NADH:quinone oxidoreductase/Mrp antiporter transmembrane" evidence="7">
    <location>
        <begin position="156"/>
        <end position="455"/>
    </location>
</feature>
<keyword evidence="5" id="KW-0874">Quinone</keyword>
<comment type="caution">
    <text evidence="9">The sequence shown here is derived from an EMBL/GenBank/DDBJ whole genome shotgun (WGS) entry which is preliminary data.</text>
</comment>
<evidence type="ECO:0000256" key="2">
    <source>
        <dbReference type="ARBA" id="ARBA00022692"/>
    </source>
</evidence>
<feature type="transmembrane region" description="Helical" evidence="5">
    <location>
        <begin position="37"/>
        <end position="59"/>
    </location>
</feature>
<comment type="catalytic activity">
    <reaction evidence="5">
        <text>a quinone + NADH + 5 H(+)(in) = a quinol + NAD(+) + 4 H(+)(out)</text>
        <dbReference type="Rhea" id="RHEA:57888"/>
        <dbReference type="ChEBI" id="CHEBI:15378"/>
        <dbReference type="ChEBI" id="CHEBI:24646"/>
        <dbReference type="ChEBI" id="CHEBI:57540"/>
        <dbReference type="ChEBI" id="CHEBI:57945"/>
        <dbReference type="ChEBI" id="CHEBI:132124"/>
    </reaction>
</comment>
<name>A0A272ER53_9RHOO</name>
<keyword evidence="4 5" id="KW-0472">Membrane</keyword>
<dbReference type="InterPro" id="IPR010096">
    <property type="entry name" value="NADH-Q_OxRdtase_suN/2"/>
</dbReference>
<evidence type="ECO:0000256" key="6">
    <source>
        <dbReference type="RuleBase" id="RU000320"/>
    </source>
</evidence>
<comment type="subcellular location">
    <subcellularLocation>
        <location evidence="5">Cell membrane</location>
        <topology evidence="5">Multi-pass membrane protein</topology>
    </subcellularLocation>
    <subcellularLocation>
        <location evidence="1">Endomembrane system</location>
        <topology evidence="1">Multi-pass membrane protein</topology>
    </subcellularLocation>
    <subcellularLocation>
        <location evidence="6">Membrane</location>
        <topology evidence="6">Multi-pass membrane protein</topology>
    </subcellularLocation>
</comment>
<protein>
    <recommendedName>
        <fullName evidence="5">NADH-quinone oxidoreductase subunit N</fullName>
        <ecNumber evidence="5">7.1.1.-</ecNumber>
    </recommendedName>
    <alternativeName>
        <fullName evidence="5">NADH dehydrogenase I subunit N</fullName>
    </alternativeName>
    <alternativeName>
        <fullName evidence="5">NDH-1 subunit N</fullName>
    </alternativeName>
</protein>
<dbReference type="GO" id="GO:0048038">
    <property type="term" value="F:quinone binding"/>
    <property type="evidence" value="ECO:0007669"/>
    <property type="project" value="UniProtKB-KW"/>
</dbReference>
<comment type="function">
    <text evidence="5">NDH-1 shuttles electrons from NADH, via FMN and iron-sulfur (Fe-S) centers, to quinones in the respiratory chain. The immediate electron acceptor for the enzyme in this species is believed to be ubiquinone. Couples the redox reaction to proton translocation (for every two electrons transferred, four hydrogen ions are translocated across the cytoplasmic membrane), and thus conserves the redox energy in a proton gradient.</text>
</comment>
<dbReference type="PANTHER" id="PTHR22773">
    <property type="entry name" value="NADH DEHYDROGENASE"/>
    <property type="match status" value="1"/>
</dbReference>
<evidence type="ECO:0000313" key="10">
    <source>
        <dbReference type="Proteomes" id="UP000216107"/>
    </source>
</evidence>
<dbReference type="NCBIfam" id="NF004442">
    <property type="entry name" value="PRK05777.1-5"/>
    <property type="match status" value="1"/>
</dbReference>
<evidence type="ECO:0000313" key="8">
    <source>
        <dbReference type="EMBL" id="KAF7598417.1"/>
    </source>
</evidence>
<reference evidence="8 11" key="1">
    <citation type="submission" date="2016-08" db="EMBL/GenBank/DDBJ databases">
        <title>Candidatus Dactylopiibacterium carminicum genome sequence.</title>
        <authorList>
            <person name="Ramirez-Puebla S.T."/>
            <person name="Ormeno-Orrillo E."/>
            <person name="Vera-Ponce De Leon A."/>
            <person name="Luis L."/>
            <person name="Sanchez-Flores A."/>
            <person name="Monica R."/>
            <person name="Martinez-Romero E."/>
        </authorList>
    </citation>
    <scope>NUCLEOTIDE SEQUENCE [LARGE SCALE GENOMIC DNA]</scope>
    <source>
        <strain evidence="8">END1</strain>
    </source>
</reference>
<gene>
    <name evidence="5" type="primary">nuoN</name>
    <name evidence="8" type="ORF">BGI27_13255</name>
    <name evidence="9" type="ORF">CGU29_12745</name>
</gene>
<dbReference type="EC" id="7.1.1.-" evidence="5"/>
<dbReference type="InterPro" id="IPR001750">
    <property type="entry name" value="ND/Mrp_TM"/>
</dbReference>
<evidence type="ECO:0000256" key="5">
    <source>
        <dbReference type="HAMAP-Rule" id="MF_00445"/>
    </source>
</evidence>
<proteinExistence type="inferred from homology"/>
<dbReference type="GO" id="GO:0012505">
    <property type="term" value="C:endomembrane system"/>
    <property type="evidence" value="ECO:0007669"/>
    <property type="project" value="UniProtKB-SubCell"/>
</dbReference>
<dbReference type="EMBL" id="NMRN01000045">
    <property type="protein sequence ID" value="PAS92190.1"/>
    <property type="molecule type" value="Genomic_DNA"/>
</dbReference>
<dbReference type="NCBIfam" id="TIGR01770">
    <property type="entry name" value="NDH_I_N"/>
    <property type="match status" value="1"/>
</dbReference>
<feature type="transmembrane region" description="Helical" evidence="5">
    <location>
        <begin position="494"/>
        <end position="519"/>
    </location>
</feature>
<feature type="transmembrane region" description="Helical" evidence="5">
    <location>
        <begin position="137"/>
        <end position="156"/>
    </location>
</feature>
<dbReference type="HAMAP" id="MF_00445">
    <property type="entry name" value="NDH1_NuoN_1"/>
    <property type="match status" value="1"/>
</dbReference>
<keyword evidence="5" id="KW-1278">Translocase</keyword>
<evidence type="ECO:0000256" key="4">
    <source>
        <dbReference type="ARBA" id="ARBA00023136"/>
    </source>
</evidence>
<dbReference type="GO" id="GO:0005886">
    <property type="term" value="C:plasma membrane"/>
    <property type="evidence" value="ECO:0007669"/>
    <property type="project" value="UniProtKB-SubCell"/>
</dbReference>
<feature type="transmembrane region" description="Helical" evidence="5">
    <location>
        <begin position="364"/>
        <end position="385"/>
    </location>
</feature>
<dbReference type="GO" id="GO:0050136">
    <property type="term" value="F:NADH dehydrogenase (quinone) (non-electrogenic) activity"/>
    <property type="evidence" value="ECO:0007669"/>
    <property type="project" value="UniProtKB-UniRule"/>
</dbReference>
<feature type="transmembrane region" description="Helical" evidence="5">
    <location>
        <begin position="406"/>
        <end position="429"/>
    </location>
</feature>
<dbReference type="OrthoDB" id="9768329at2"/>
<evidence type="ECO:0000259" key="7">
    <source>
        <dbReference type="Pfam" id="PF00361"/>
    </source>
</evidence>
<evidence type="ECO:0000313" key="11">
    <source>
        <dbReference type="Proteomes" id="UP000623509"/>
    </source>
</evidence>
<accession>A0A272ER53</accession>
<organism evidence="9 10">
    <name type="scientific">Candidatus Dactylopiibacterium carminicum</name>
    <dbReference type="NCBI Taxonomy" id="857335"/>
    <lineage>
        <taxon>Bacteria</taxon>
        <taxon>Pseudomonadati</taxon>
        <taxon>Pseudomonadota</taxon>
        <taxon>Betaproteobacteria</taxon>
        <taxon>Rhodocyclales</taxon>
        <taxon>Rhodocyclaceae</taxon>
        <taxon>Candidatus Dactylopiibacterium</taxon>
    </lineage>
</organism>
<keyword evidence="2 5" id="KW-0812">Transmembrane</keyword>
<feature type="transmembrane region" description="Helical" evidence="5">
    <location>
        <begin position="105"/>
        <end position="125"/>
    </location>
</feature>
<keyword evidence="5" id="KW-0830">Ubiquinone</keyword>
<evidence type="ECO:0000313" key="9">
    <source>
        <dbReference type="EMBL" id="PAS92190.1"/>
    </source>
</evidence>
<feature type="transmembrane region" description="Helical" evidence="5">
    <location>
        <begin position="306"/>
        <end position="325"/>
    </location>
</feature>
<dbReference type="GO" id="GO:0042773">
    <property type="term" value="P:ATP synthesis coupled electron transport"/>
    <property type="evidence" value="ECO:0007669"/>
    <property type="project" value="InterPro"/>
</dbReference>
<feature type="transmembrane region" description="Helical" evidence="5">
    <location>
        <begin position="162"/>
        <end position="181"/>
    </location>
</feature>
<dbReference type="AlphaFoldDB" id="A0A272ER53"/>
<feature type="transmembrane region" description="Helical" evidence="5">
    <location>
        <begin position="273"/>
        <end position="294"/>
    </location>
</feature>
<comment type="subunit">
    <text evidence="5">NDH-1 is composed of 14 different subunits. Subunits NuoA, H, J, K, L, M, N constitute the membrane sector of the complex.</text>
</comment>
<feature type="transmembrane region" description="Helical" evidence="5">
    <location>
        <begin position="441"/>
        <end position="461"/>
    </location>
</feature>
<dbReference type="Proteomes" id="UP000623509">
    <property type="component" value="Unassembled WGS sequence"/>
</dbReference>
<dbReference type="Proteomes" id="UP000216107">
    <property type="component" value="Unassembled WGS sequence"/>
</dbReference>
<comment type="similarity">
    <text evidence="5">Belongs to the complex I subunit 2 family.</text>
</comment>
<feature type="transmembrane region" description="Helical" evidence="5">
    <location>
        <begin position="235"/>
        <end position="261"/>
    </location>
</feature>
<reference evidence="9 10" key="2">
    <citation type="submission" date="2017-07" db="EMBL/GenBank/DDBJ databases">
        <title>Candidatus Dactylopiibacterium carminicum, a nitrogen-fixing symbiont of the cochineal insect Dactylopius coccus and Dactylopius opuntiae (Hemiptera: Coccoidea: Dactylopiidae).</title>
        <authorList>
            <person name="Vera A."/>
        </authorList>
    </citation>
    <scope>NUCLEOTIDE SEQUENCE [LARGE SCALE GENOMIC DNA]</scope>
    <source>
        <strain evidence="9 10">NFDCM</strain>
    </source>
</reference>
<dbReference type="Pfam" id="PF00361">
    <property type="entry name" value="Proton_antipo_M"/>
    <property type="match status" value="1"/>
</dbReference>
<evidence type="ECO:0000256" key="1">
    <source>
        <dbReference type="ARBA" id="ARBA00004127"/>
    </source>
</evidence>
<dbReference type="GO" id="GO:0008137">
    <property type="term" value="F:NADH dehydrogenase (ubiquinone) activity"/>
    <property type="evidence" value="ECO:0007669"/>
    <property type="project" value="InterPro"/>
</dbReference>
<sequence>MEFQIPNFLPALPEIVVAVFALLGLLFVALQRKSEGSAFWMAQLALWSGAFFSLCLGRSPADLFEALRSAGSGFEVLRNLGEILVVWVGSSESTWTFSQLYQTDALGELLKAAACMAVALGLIYGRRYMRERKLDSGEYYLLVLFATLGVMVLASAGSLLTIYIGLELLSLSSYALVAINRNELRSTEAAMKYFVLGALASGLLLYGMSMIYGATQTLVLLDLIHAMDQAAGVNQTVLLFGLVFVVAGVAFKLGVAPFHMWVPDVYEGAPSSITLFLASASKIAAFVMACRLLAQGLWGLIEHWKLMLLLAGIASIMLGNLAGIAQTNFKRMLAYSGISHMGFLLLGFASSLPELTRNAYSASLFYMLTYVLTTLAAFGILLLMTREGYEAEQLDDFRGLNQRSPWWAAMMAIAMFSMAGIPFFVGFFAKFFVLQAVWQAGYTYVAVLAVLMSLIGAFFYLRVVKLMYFDAPAADAPAVNAGCRLSGGLLSANALALGLLGLFPGVLLQLCVVVVQASLAP</sequence>
<keyword evidence="3 5" id="KW-1133">Transmembrane helix</keyword>
<evidence type="ECO:0000256" key="3">
    <source>
        <dbReference type="ARBA" id="ARBA00022989"/>
    </source>
</evidence>
<feature type="transmembrane region" description="Helical" evidence="5">
    <location>
        <begin position="332"/>
        <end position="352"/>
    </location>
</feature>
<keyword evidence="5" id="KW-1003">Cell membrane</keyword>
<feature type="transmembrane region" description="Helical" evidence="5">
    <location>
        <begin position="12"/>
        <end position="30"/>
    </location>
</feature>
<feature type="transmembrane region" description="Helical" evidence="5">
    <location>
        <begin position="193"/>
        <end position="215"/>
    </location>
</feature>
<keyword evidence="11" id="KW-1185">Reference proteome</keyword>